<evidence type="ECO:0008006" key="2">
    <source>
        <dbReference type="Google" id="ProtNLM"/>
    </source>
</evidence>
<protein>
    <recommendedName>
        <fullName evidence="2">Glycosyltransferase 2-like domain-containing protein</fullName>
    </recommendedName>
</protein>
<proteinExistence type="predicted"/>
<organism evidence="1">
    <name type="scientific">Arcella intermedia</name>
    <dbReference type="NCBI Taxonomy" id="1963864"/>
    <lineage>
        <taxon>Eukaryota</taxon>
        <taxon>Amoebozoa</taxon>
        <taxon>Tubulinea</taxon>
        <taxon>Elardia</taxon>
        <taxon>Arcellinida</taxon>
        <taxon>Sphaerothecina</taxon>
        <taxon>Arcellidae</taxon>
        <taxon>Arcella</taxon>
    </lineage>
</organism>
<sequence>MKVKRKLADMGHVCILIRSYHPHINTSGAGLATLYDCLEQFEYENWSSYVFYVDNTPVYDFGRVIEARDEKFRDKHHVVDTPYHYKWECDGDCGYAATDWAIYNICPKETRWLLLTNGDNDYTPDFLSFLDTDYDAIGFNWYTRETNIGNYVPQPDNINQTYCDREWKMGCMKNRWRPRGYDMGTAIWNYPRFIKELKSYSKFSPTCCHDGYLAEDCVFTSGWKARDMPDCLFSHNPNPWSSCMRAKNPRLQT</sequence>
<accession>A0A6B2L9F8</accession>
<evidence type="ECO:0000313" key="1">
    <source>
        <dbReference type="EMBL" id="NDV33545.1"/>
    </source>
</evidence>
<name>A0A6B2L9F8_9EUKA</name>
<dbReference type="AlphaFoldDB" id="A0A6B2L9F8"/>
<reference evidence="1" key="1">
    <citation type="journal article" date="2020" name="J. Eukaryot. Microbiol.">
        <title>De novo Sequencing, Assembly and Annotation of the Transcriptome for the Free-Living Testate Amoeba Arcella intermedia.</title>
        <authorList>
            <person name="Ribeiro G.M."/>
            <person name="Porfirio-Sousa A.L."/>
            <person name="Maurer-Alcala X.X."/>
            <person name="Katz L.A."/>
            <person name="Lahr D.J.G."/>
        </authorList>
    </citation>
    <scope>NUCLEOTIDE SEQUENCE</scope>
</reference>
<dbReference type="EMBL" id="GIBP01004576">
    <property type="protein sequence ID" value="NDV33545.1"/>
    <property type="molecule type" value="Transcribed_RNA"/>
</dbReference>